<dbReference type="SUPFAM" id="SSF117892">
    <property type="entry name" value="Band 7/SPFH domain"/>
    <property type="match status" value="1"/>
</dbReference>
<dbReference type="Pfam" id="PF01145">
    <property type="entry name" value="Band_7"/>
    <property type="match status" value="1"/>
</dbReference>
<feature type="transmembrane region" description="Helical" evidence="2">
    <location>
        <begin position="12"/>
        <end position="31"/>
    </location>
</feature>
<dbReference type="InterPro" id="IPR001107">
    <property type="entry name" value="Band_7"/>
</dbReference>
<dbReference type="InterPro" id="IPR036013">
    <property type="entry name" value="Band_7/SPFH_dom_sf"/>
</dbReference>
<feature type="domain" description="Band 7" evidence="3">
    <location>
        <begin position="33"/>
        <end position="190"/>
    </location>
</feature>
<organism evidence="4 5">
    <name type="scientific">Sulfobacillus benefaciens</name>
    <dbReference type="NCBI Taxonomy" id="453960"/>
    <lineage>
        <taxon>Bacteria</taxon>
        <taxon>Bacillati</taxon>
        <taxon>Bacillota</taxon>
        <taxon>Clostridia</taxon>
        <taxon>Eubacteriales</taxon>
        <taxon>Clostridiales Family XVII. Incertae Sedis</taxon>
        <taxon>Sulfobacillus</taxon>
    </lineage>
</organism>
<dbReference type="PANTHER" id="PTHR43327">
    <property type="entry name" value="STOMATIN-LIKE PROTEIN 2, MITOCHONDRIAL"/>
    <property type="match status" value="1"/>
</dbReference>
<dbReference type="SMART" id="SM00244">
    <property type="entry name" value="PHB"/>
    <property type="match status" value="1"/>
</dbReference>
<comment type="similarity">
    <text evidence="1">Belongs to the band 7/mec-2 family.</text>
</comment>
<evidence type="ECO:0000313" key="4">
    <source>
        <dbReference type="EMBL" id="PSR25366.1"/>
    </source>
</evidence>
<proteinExistence type="inferred from homology"/>
<dbReference type="Proteomes" id="UP000242699">
    <property type="component" value="Unassembled WGS sequence"/>
</dbReference>
<protein>
    <recommendedName>
        <fullName evidence="3">Band 7 domain-containing protein</fullName>
    </recommendedName>
</protein>
<dbReference type="GO" id="GO:0005886">
    <property type="term" value="C:plasma membrane"/>
    <property type="evidence" value="ECO:0007669"/>
    <property type="project" value="UniProtKB-ARBA"/>
</dbReference>
<dbReference type="Gene3D" id="3.30.479.30">
    <property type="entry name" value="Band 7 domain"/>
    <property type="match status" value="1"/>
</dbReference>
<name>A0A2T2WSZ3_9FIRM</name>
<reference evidence="4 5" key="1">
    <citation type="journal article" date="2014" name="BMC Genomics">
        <title>Comparison of environmental and isolate Sulfobacillus genomes reveals diverse carbon, sulfur, nitrogen, and hydrogen metabolisms.</title>
        <authorList>
            <person name="Justice N.B."/>
            <person name="Norman A."/>
            <person name="Brown C.T."/>
            <person name="Singh A."/>
            <person name="Thomas B.C."/>
            <person name="Banfield J.F."/>
        </authorList>
    </citation>
    <scope>NUCLEOTIDE SEQUENCE [LARGE SCALE GENOMIC DNA]</scope>
    <source>
        <strain evidence="4">AMDSBA1</strain>
    </source>
</reference>
<evidence type="ECO:0000259" key="3">
    <source>
        <dbReference type="SMART" id="SM00244"/>
    </source>
</evidence>
<keyword evidence="2" id="KW-1133">Transmembrane helix</keyword>
<dbReference type="GO" id="GO:0098552">
    <property type="term" value="C:side of membrane"/>
    <property type="evidence" value="ECO:0007669"/>
    <property type="project" value="UniProtKB-ARBA"/>
</dbReference>
<dbReference type="EMBL" id="PXYT01000056">
    <property type="protein sequence ID" value="PSR25366.1"/>
    <property type="molecule type" value="Genomic_DNA"/>
</dbReference>
<dbReference type="InterPro" id="IPR001972">
    <property type="entry name" value="Stomatin_HflK_fam"/>
</dbReference>
<evidence type="ECO:0000313" key="5">
    <source>
        <dbReference type="Proteomes" id="UP000242699"/>
    </source>
</evidence>
<dbReference type="PANTHER" id="PTHR43327:SF10">
    <property type="entry name" value="STOMATIN-LIKE PROTEIN 2, MITOCHONDRIAL"/>
    <property type="match status" value="1"/>
</dbReference>
<dbReference type="AlphaFoldDB" id="A0A2T2WSZ3"/>
<dbReference type="FunFam" id="3.30.479.30:FF:000004">
    <property type="entry name" value="Putative membrane protease family, stomatin"/>
    <property type="match status" value="1"/>
</dbReference>
<evidence type="ECO:0000256" key="2">
    <source>
        <dbReference type="SAM" id="Phobius"/>
    </source>
</evidence>
<dbReference type="InterPro" id="IPR050710">
    <property type="entry name" value="Band7/mec-2_domain"/>
</dbReference>
<accession>A0A2T2WSZ3</accession>
<evidence type="ECO:0000256" key="1">
    <source>
        <dbReference type="ARBA" id="ARBA00008164"/>
    </source>
</evidence>
<dbReference type="PRINTS" id="PR00721">
    <property type="entry name" value="STOMATIN"/>
</dbReference>
<keyword evidence="2" id="KW-0472">Membrane</keyword>
<comment type="caution">
    <text evidence="4">The sequence shown here is derived from an EMBL/GenBank/DDBJ whole genome shotgun (WGS) entry which is preliminary data.</text>
</comment>
<gene>
    <name evidence="4" type="ORF">C7B43_17085</name>
</gene>
<keyword evidence="2" id="KW-0812">Transmembrane</keyword>
<sequence length="336" mass="36211">MLCLISGKGACPVLASLIEVIVIIALIGLALRSTLRIVSQGSVGVIERLGRFHHEAMPGLVVKLPLVDNLRFVSTKSVTVTLSPEPVITADNVSPVIDAYFLYQVVDAKSYLYEIQNPELAIKNIVSSTLRSEVGQRKLAEVMTHREQINAALRNELDEITGPWGIRIVQASIRQVDLTDEMQKAMEAQKKADANKLAAIEQAQGLKEASILQAEGARQAAIAQAQGEQQATVLRADAAKQARILQAEAESIAIRKLAEAQADATQVVNRAILVLGEDDSHAWHQEKMNVVLRLKSLETLSAVGQSPSTKLVLPGEVTGLAGLLGALSTQNSQEQE</sequence>